<dbReference type="PRINTS" id="PR00757">
    <property type="entry name" value="AMINEOXDASEF"/>
</dbReference>
<gene>
    <name evidence="11" type="ORF">D3Y59_02550</name>
</gene>
<dbReference type="EC" id="1.13.12.3" evidence="4"/>
<organism evidence="11 12">
    <name type="scientific">Hymenobacter oligotrophus</name>
    <dbReference type="NCBI Taxonomy" id="2319843"/>
    <lineage>
        <taxon>Bacteria</taxon>
        <taxon>Pseudomonadati</taxon>
        <taxon>Bacteroidota</taxon>
        <taxon>Cytophagia</taxon>
        <taxon>Cytophagales</taxon>
        <taxon>Hymenobacteraceae</taxon>
        <taxon>Hymenobacter</taxon>
    </lineage>
</organism>
<dbReference type="GO" id="GO:0050361">
    <property type="term" value="F:tryptophan 2-monooxygenase activity"/>
    <property type="evidence" value="ECO:0007669"/>
    <property type="project" value="UniProtKB-EC"/>
</dbReference>
<dbReference type="InterPro" id="IPR001613">
    <property type="entry name" value="Flavin_amine_oxidase"/>
</dbReference>
<dbReference type="SUPFAM" id="SSF54373">
    <property type="entry name" value="FAD-linked reductases, C-terminal domain"/>
    <property type="match status" value="1"/>
</dbReference>
<dbReference type="PANTHER" id="PTHR10742">
    <property type="entry name" value="FLAVIN MONOAMINE OXIDASE"/>
    <property type="match status" value="1"/>
</dbReference>
<dbReference type="EMBL" id="CP032317">
    <property type="protein sequence ID" value="AYA36034.1"/>
    <property type="molecule type" value="Genomic_DNA"/>
</dbReference>
<dbReference type="RefSeq" id="WP_119443621.1">
    <property type="nucleotide sequence ID" value="NZ_CP032317.1"/>
</dbReference>
<dbReference type="PANTHER" id="PTHR10742:SF410">
    <property type="entry name" value="LYSINE-SPECIFIC HISTONE DEMETHYLASE 2"/>
    <property type="match status" value="1"/>
</dbReference>
<evidence type="ECO:0000256" key="2">
    <source>
        <dbReference type="ARBA" id="ARBA00004814"/>
    </source>
</evidence>
<accession>A0A3B7QW57</accession>
<keyword evidence="7" id="KW-0073">Auxin biosynthesis</keyword>
<dbReference type="Pfam" id="PF01593">
    <property type="entry name" value="Amino_oxidase"/>
    <property type="match status" value="1"/>
</dbReference>
<evidence type="ECO:0000313" key="12">
    <source>
        <dbReference type="Proteomes" id="UP000262802"/>
    </source>
</evidence>
<dbReference type="Proteomes" id="UP000262802">
    <property type="component" value="Chromosome"/>
</dbReference>
<keyword evidence="12" id="KW-1185">Reference proteome</keyword>
<dbReference type="Gene3D" id="3.50.50.60">
    <property type="entry name" value="FAD/NAD(P)-binding domain"/>
    <property type="match status" value="1"/>
</dbReference>
<dbReference type="OrthoDB" id="56323at2"/>
<sequence length="434" mass="45959">MTEAEILIVGGGAAGLMAARELSQAGKRVVLLEARPRLGGRIHTFCGEGFTAPTEAGAEFMHGEVPLTRALLAEAGIACHDTAGEVYEVEHGRAQVSEGMFEELPALLEHLHTLEHDMPLADYLTQYFAGEQHAALRTWATRFAEGYDAADAQRVSVLALRDEWTAGGAEDSPRPVGGYSQLIDYLARGCQAAGAAVHLGHVVQTVRWQPGRGEVLCTNGQRFAAPRLLLTLPLGVLQATSGQHGHVAFEPELPHLRTAAHALGFGPVIKVLLEFDTAFWETAAPGLHQPLPAMGFVFSDAPVPTWWSQLPDGRPLLTGWVAGPAAHHLRHATPEAVLQLALESVAYLLGSTVAAVRAQLVAHKVANWGADAYALGAYTYATVGGNQARAALAQPVADTLFFAGEAVYEGPAMGTVEAALVSGQQAARQLLAQP</sequence>
<evidence type="ECO:0000256" key="5">
    <source>
        <dbReference type="ARBA" id="ARBA00017871"/>
    </source>
</evidence>
<comment type="similarity">
    <text evidence="3">Belongs to the tryptophan 2-monooxygenase family.</text>
</comment>
<evidence type="ECO:0000256" key="1">
    <source>
        <dbReference type="ARBA" id="ARBA00001974"/>
    </source>
</evidence>
<evidence type="ECO:0000256" key="8">
    <source>
        <dbReference type="ARBA" id="ARBA00047321"/>
    </source>
</evidence>
<dbReference type="InterPro" id="IPR002937">
    <property type="entry name" value="Amino_oxidase"/>
</dbReference>
<evidence type="ECO:0000256" key="3">
    <source>
        <dbReference type="ARBA" id="ARBA00005833"/>
    </source>
</evidence>
<protein>
    <recommendedName>
        <fullName evidence="5">Tryptophan 2-monooxygenase</fullName>
        <ecNumber evidence="4">1.13.12.3</ecNumber>
    </recommendedName>
</protein>
<name>A0A3B7QW57_9BACT</name>
<evidence type="ECO:0000313" key="11">
    <source>
        <dbReference type="EMBL" id="AYA36034.1"/>
    </source>
</evidence>
<comment type="cofactor">
    <cofactor evidence="1">
        <name>FAD</name>
        <dbReference type="ChEBI" id="CHEBI:57692"/>
    </cofactor>
</comment>
<evidence type="ECO:0000259" key="10">
    <source>
        <dbReference type="Pfam" id="PF01593"/>
    </source>
</evidence>
<evidence type="ECO:0000256" key="4">
    <source>
        <dbReference type="ARBA" id="ARBA00012535"/>
    </source>
</evidence>
<dbReference type="InterPro" id="IPR050281">
    <property type="entry name" value="Flavin_monoamine_oxidase"/>
</dbReference>
<proteinExistence type="inferred from homology"/>
<reference evidence="11 12" key="1">
    <citation type="submission" date="2018-09" db="EMBL/GenBank/DDBJ databases">
        <title>Hymenobacter medium sp. nov., isolated from R2A medium.</title>
        <authorList>
            <person name="Yingchao G."/>
        </authorList>
    </citation>
    <scope>NUCLEOTIDE SEQUENCE [LARGE SCALE GENOMIC DNA]</scope>
    <source>
        <strain evidence="12">sh-6</strain>
    </source>
</reference>
<dbReference type="InterPro" id="IPR036188">
    <property type="entry name" value="FAD/NAD-bd_sf"/>
</dbReference>
<evidence type="ECO:0000256" key="9">
    <source>
        <dbReference type="PIRSR" id="PIRSR601613-1"/>
    </source>
</evidence>
<feature type="binding site" evidence="9">
    <location>
        <begin position="33"/>
        <end position="34"/>
    </location>
    <ligand>
        <name>FAD</name>
        <dbReference type="ChEBI" id="CHEBI:57692"/>
    </ligand>
</feature>
<dbReference type="AlphaFoldDB" id="A0A3B7QW57"/>
<dbReference type="SUPFAM" id="SSF51905">
    <property type="entry name" value="FAD/NAD(P)-binding domain"/>
    <property type="match status" value="1"/>
</dbReference>
<evidence type="ECO:0000256" key="7">
    <source>
        <dbReference type="ARBA" id="ARBA00023070"/>
    </source>
</evidence>
<feature type="domain" description="Amine oxidase" evidence="10">
    <location>
        <begin position="14"/>
        <end position="431"/>
    </location>
</feature>
<feature type="binding site" evidence="9">
    <location>
        <position position="203"/>
    </location>
    <ligand>
        <name>FAD</name>
        <dbReference type="ChEBI" id="CHEBI:57692"/>
    </ligand>
</feature>
<comment type="catalytic activity">
    <reaction evidence="8">
        <text>L-tryptophan + O2 = indole-3-acetamide + CO2 + H2O</text>
        <dbReference type="Rhea" id="RHEA:16165"/>
        <dbReference type="ChEBI" id="CHEBI:15377"/>
        <dbReference type="ChEBI" id="CHEBI:15379"/>
        <dbReference type="ChEBI" id="CHEBI:16031"/>
        <dbReference type="ChEBI" id="CHEBI:16526"/>
        <dbReference type="ChEBI" id="CHEBI:57912"/>
        <dbReference type="EC" id="1.13.12.3"/>
    </reaction>
</comment>
<keyword evidence="6" id="KW-0560">Oxidoreductase</keyword>
<dbReference type="KEGG" id="hyh:D3Y59_02550"/>
<dbReference type="GO" id="GO:0009851">
    <property type="term" value="P:auxin biosynthetic process"/>
    <property type="evidence" value="ECO:0007669"/>
    <property type="project" value="UniProtKB-KW"/>
</dbReference>
<comment type="pathway">
    <text evidence="2">Plant hormone metabolism; auxin biosynthesis.</text>
</comment>
<evidence type="ECO:0000256" key="6">
    <source>
        <dbReference type="ARBA" id="ARBA00023002"/>
    </source>
</evidence>